<evidence type="ECO:0000313" key="2">
    <source>
        <dbReference type="EMBL" id="KJH49978.1"/>
    </source>
</evidence>
<dbReference type="Proteomes" id="UP000053766">
    <property type="component" value="Unassembled WGS sequence"/>
</dbReference>
<accession>A0A0D8XZ95</accession>
<name>A0A0D8XZ95_DICVI</name>
<organism evidence="2 3">
    <name type="scientific">Dictyocaulus viviparus</name>
    <name type="common">Bovine lungworm</name>
    <dbReference type="NCBI Taxonomy" id="29172"/>
    <lineage>
        <taxon>Eukaryota</taxon>
        <taxon>Metazoa</taxon>
        <taxon>Ecdysozoa</taxon>
        <taxon>Nematoda</taxon>
        <taxon>Chromadorea</taxon>
        <taxon>Rhabditida</taxon>
        <taxon>Rhabditina</taxon>
        <taxon>Rhabditomorpha</taxon>
        <taxon>Strongyloidea</taxon>
        <taxon>Metastrongylidae</taxon>
        <taxon>Dictyocaulus</taxon>
    </lineage>
</organism>
<reference evidence="3" key="2">
    <citation type="journal article" date="2016" name="Sci. Rep.">
        <title>Dictyocaulus viviparus genome, variome and transcriptome elucidate lungworm biology and support future intervention.</title>
        <authorList>
            <person name="McNulty S.N."/>
            <person name="Strube C."/>
            <person name="Rosa B.A."/>
            <person name="Martin J.C."/>
            <person name="Tyagi R."/>
            <person name="Choi Y.J."/>
            <person name="Wang Q."/>
            <person name="Hallsworth Pepin K."/>
            <person name="Zhang X."/>
            <person name="Ozersky P."/>
            <person name="Wilson R.K."/>
            <person name="Sternberg P.W."/>
            <person name="Gasser R.B."/>
            <person name="Mitreva M."/>
        </authorList>
    </citation>
    <scope>NUCLEOTIDE SEQUENCE [LARGE SCALE GENOMIC DNA]</scope>
    <source>
        <strain evidence="3">HannoverDv2000</strain>
    </source>
</reference>
<sequence>MERGIDDRVDSDIDESTAFSTCAIKASDEQASQHTYEPIEEDSVAEQSPVMNEMAPGRRITSFKSKDIDMETDNIPSTSKYYDEPVAEIKESERGQHQETFEEVELMDGEASVDEILSTFYPD</sequence>
<evidence type="ECO:0000313" key="3">
    <source>
        <dbReference type="Proteomes" id="UP000053766"/>
    </source>
</evidence>
<evidence type="ECO:0000256" key="1">
    <source>
        <dbReference type="SAM" id="MobiDB-lite"/>
    </source>
</evidence>
<gene>
    <name evidence="2" type="ORF">DICVIV_03851</name>
</gene>
<reference evidence="2 3" key="1">
    <citation type="submission" date="2013-11" db="EMBL/GenBank/DDBJ databases">
        <title>Draft genome of the bovine lungworm Dictyocaulus viviparus.</title>
        <authorList>
            <person name="Mitreva M."/>
        </authorList>
    </citation>
    <scope>NUCLEOTIDE SEQUENCE [LARGE SCALE GENOMIC DNA]</scope>
    <source>
        <strain evidence="2 3">HannoverDv2000</strain>
    </source>
</reference>
<dbReference type="EMBL" id="KN716218">
    <property type="protein sequence ID" value="KJH49978.1"/>
    <property type="molecule type" value="Genomic_DNA"/>
</dbReference>
<keyword evidence="3" id="KW-1185">Reference proteome</keyword>
<dbReference type="AlphaFoldDB" id="A0A0D8XZ95"/>
<proteinExistence type="predicted"/>
<feature type="region of interest" description="Disordered" evidence="1">
    <location>
        <begin position="26"/>
        <end position="81"/>
    </location>
</feature>
<protein>
    <submittedName>
        <fullName evidence="2">Uncharacterized protein</fullName>
    </submittedName>
</protein>